<proteinExistence type="predicted"/>
<dbReference type="EMBL" id="CAJOBD010000124">
    <property type="protein sequence ID" value="CAF3585052.1"/>
    <property type="molecule type" value="Genomic_DNA"/>
</dbReference>
<dbReference type="Proteomes" id="UP000663836">
    <property type="component" value="Unassembled WGS sequence"/>
</dbReference>
<keyword evidence="1" id="KW-0812">Transmembrane</keyword>
<keyword evidence="1" id="KW-1133">Transmembrane helix</keyword>
<comment type="caution">
    <text evidence="2">The sequence shown here is derived from an EMBL/GenBank/DDBJ whole genome shotgun (WGS) entry which is preliminary data.</text>
</comment>
<feature type="transmembrane region" description="Helical" evidence="1">
    <location>
        <begin position="14"/>
        <end position="37"/>
    </location>
</feature>
<sequence length="180" mass="20270">MKSYNTQLRSSRSYCSWIAGILLTIACILFIISHIHVRWSNFPFAYRNIGSVYTGLWYRHAVYSGRLVKFRIICANERMPCIKLIIARIFMVITCITSGIGAIYLFIISMFKNINKSIVYIGGFSLACLSFVFGTIGFLFGLSWVIQFERDNIGSAAICALVGSLFSFISAICAFFINSN</sequence>
<keyword evidence="1" id="KW-0472">Membrane</keyword>
<name>A0A818M9R6_9BILA</name>
<dbReference type="PROSITE" id="PS51257">
    <property type="entry name" value="PROKAR_LIPOPROTEIN"/>
    <property type="match status" value="1"/>
</dbReference>
<organism evidence="2 3">
    <name type="scientific">Rotaria sordida</name>
    <dbReference type="NCBI Taxonomy" id="392033"/>
    <lineage>
        <taxon>Eukaryota</taxon>
        <taxon>Metazoa</taxon>
        <taxon>Spiralia</taxon>
        <taxon>Gnathifera</taxon>
        <taxon>Rotifera</taxon>
        <taxon>Eurotatoria</taxon>
        <taxon>Bdelloidea</taxon>
        <taxon>Philodinida</taxon>
        <taxon>Philodinidae</taxon>
        <taxon>Rotaria</taxon>
    </lineage>
</organism>
<evidence type="ECO:0000313" key="2">
    <source>
        <dbReference type="EMBL" id="CAF3585052.1"/>
    </source>
</evidence>
<feature type="transmembrane region" description="Helical" evidence="1">
    <location>
        <begin position="85"/>
        <end position="107"/>
    </location>
</feature>
<protein>
    <submittedName>
        <fullName evidence="2">Uncharacterized protein</fullName>
    </submittedName>
</protein>
<evidence type="ECO:0000313" key="3">
    <source>
        <dbReference type="Proteomes" id="UP000663836"/>
    </source>
</evidence>
<evidence type="ECO:0000256" key="1">
    <source>
        <dbReference type="SAM" id="Phobius"/>
    </source>
</evidence>
<reference evidence="2" key="1">
    <citation type="submission" date="2021-02" db="EMBL/GenBank/DDBJ databases">
        <authorList>
            <person name="Nowell W R."/>
        </authorList>
    </citation>
    <scope>NUCLEOTIDE SEQUENCE</scope>
</reference>
<gene>
    <name evidence="2" type="ORF">JBS370_LOCUS3006</name>
</gene>
<feature type="transmembrane region" description="Helical" evidence="1">
    <location>
        <begin position="119"/>
        <end position="147"/>
    </location>
</feature>
<accession>A0A818M9R6</accession>
<dbReference type="AlphaFoldDB" id="A0A818M9R6"/>
<feature type="transmembrane region" description="Helical" evidence="1">
    <location>
        <begin position="153"/>
        <end position="177"/>
    </location>
</feature>